<dbReference type="STRING" id="1123069.ruthe_00906"/>
<dbReference type="Proteomes" id="UP000015346">
    <property type="component" value="Unassembled WGS sequence"/>
</dbReference>
<dbReference type="InterPro" id="IPR010415">
    <property type="entry name" value="LpxI_C"/>
</dbReference>
<protein>
    <submittedName>
        <fullName evidence="3">Uncharacterized protein putative in bacteria</fullName>
    </submittedName>
</protein>
<dbReference type="PANTHER" id="PTHR39962">
    <property type="entry name" value="BLL4848 PROTEIN"/>
    <property type="match status" value="1"/>
</dbReference>
<dbReference type="InterPro" id="IPR053174">
    <property type="entry name" value="LpxI"/>
</dbReference>
<name>S9R2D9_9RHOB</name>
<feature type="domain" description="LpxI C-terminal" evidence="1">
    <location>
        <begin position="133"/>
        <end position="261"/>
    </location>
</feature>
<dbReference type="Pfam" id="PF06230">
    <property type="entry name" value="LpxI_C"/>
    <property type="match status" value="1"/>
</dbReference>
<sequence length="267" mass="28140">MIALIGNPDPLTYSVASALRAQGRPVVICRLVDHDPEGDLPGDQIAFRIEHLGTLLERLVAMGVTEACLVGAVSRPRVDPSRIDAATLPLMPRIAAAMREGDDGALRALIALLEEMGLAVRAAHELAPSLLPPAGVLSVARPARSHEADVLRAEAVHRIIAPADIGQGLVVRDGQVLAVEAAPGTDWMLRSLRGQAEGAVFYKAPKRCQDRRADLPVIGPATIDRAREAGIAAVVIEAGGVMMLNREIAVAHADAAGIVLWVREPGP</sequence>
<dbReference type="InterPro" id="IPR041255">
    <property type="entry name" value="LpxI_N"/>
</dbReference>
<evidence type="ECO:0000259" key="1">
    <source>
        <dbReference type="Pfam" id="PF06230"/>
    </source>
</evidence>
<dbReference type="Gene3D" id="3.40.50.20">
    <property type="match status" value="1"/>
</dbReference>
<dbReference type="RefSeq" id="WP_021097006.1">
    <property type="nucleotide sequence ID" value="NZ_KE557320.1"/>
</dbReference>
<dbReference type="PANTHER" id="PTHR39962:SF1">
    <property type="entry name" value="LPXI FAMILY PROTEIN"/>
    <property type="match status" value="1"/>
</dbReference>
<dbReference type="HOGENOM" id="CLU_085042_1_0_5"/>
<dbReference type="EMBL" id="AOLV01000010">
    <property type="protein sequence ID" value="EPX86098.1"/>
    <property type="molecule type" value="Genomic_DNA"/>
</dbReference>
<dbReference type="AlphaFoldDB" id="S9R2D9"/>
<evidence type="ECO:0000313" key="3">
    <source>
        <dbReference type="EMBL" id="EPX86098.1"/>
    </source>
</evidence>
<evidence type="ECO:0000259" key="2">
    <source>
        <dbReference type="Pfam" id="PF17930"/>
    </source>
</evidence>
<gene>
    <name evidence="3" type="ORF">ruthe_00906</name>
</gene>
<keyword evidence="4" id="KW-1185">Reference proteome</keyword>
<reference evidence="3 4" key="1">
    <citation type="journal article" date="2013" name="Stand. Genomic Sci.">
        <title>Genome sequence of the reddish-pigmented Rubellimicrobium thermophilum type strain (DSM 16684(T)), a member of the Roseobacter clade.</title>
        <authorList>
            <person name="Fiebig A."/>
            <person name="Riedel T."/>
            <person name="Gronow S."/>
            <person name="Petersen J."/>
            <person name="Klenk H.P."/>
            <person name="Goker M."/>
        </authorList>
    </citation>
    <scope>NUCLEOTIDE SEQUENCE [LARGE SCALE GENOMIC DNA]</scope>
    <source>
        <strain evidence="3 4">DSM 16684</strain>
    </source>
</reference>
<evidence type="ECO:0000313" key="4">
    <source>
        <dbReference type="Proteomes" id="UP000015346"/>
    </source>
</evidence>
<dbReference type="Gene3D" id="3.40.140.80">
    <property type="match status" value="1"/>
</dbReference>
<dbReference type="Pfam" id="PF17930">
    <property type="entry name" value="LpxI_N"/>
    <property type="match status" value="1"/>
</dbReference>
<comment type="caution">
    <text evidence="3">The sequence shown here is derived from an EMBL/GenBank/DDBJ whole genome shotgun (WGS) entry which is preliminary data.</text>
</comment>
<proteinExistence type="predicted"/>
<organism evidence="3 4">
    <name type="scientific">Rubellimicrobium thermophilum DSM 16684</name>
    <dbReference type="NCBI Taxonomy" id="1123069"/>
    <lineage>
        <taxon>Bacteria</taxon>
        <taxon>Pseudomonadati</taxon>
        <taxon>Pseudomonadota</taxon>
        <taxon>Alphaproteobacteria</taxon>
        <taxon>Rhodobacterales</taxon>
        <taxon>Roseobacteraceae</taxon>
        <taxon>Rubellimicrobium</taxon>
    </lineage>
</organism>
<dbReference type="InterPro" id="IPR043167">
    <property type="entry name" value="LpxI_C_sf"/>
</dbReference>
<dbReference type="OrthoDB" id="9789836at2"/>
<accession>S9R2D9</accession>
<feature type="domain" description="LpxI N-terminal" evidence="2">
    <location>
        <begin position="11"/>
        <end position="130"/>
    </location>
</feature>